<dbReference type="PROSITE" id="PS51353">
    <property type="entry name" value="ARSC"/>
    <property type="match status" value="1"/>
</dbReference>
<dbReference type="EMBL" id="FJNB01000005">
    <property type="protein sequence ID" value="CZQ91931.1"/>
    <property type="molecule type" value="Genomic_DNA"/>
</dbReference>
<evidence type="ECO:0000256" key="2">
    <source>
        <dbReference type="ARBA" id="ARBA00023284"/>
    </source>
</evidence>
<dbReference type="EMBL" id="FNYT01000003">
    <property type="protein sequence ID" value="SEI77014.1"/>
    <property type="molecule type" value="Genomic_DNA"/>
</dbReference>
<name>A0A143YJ46_9LACT</name>
<dbReference type="PROSITE" id="PS51354">
    <property type="entry name" value="GLUTAREDOXIN_2"/>
    <property type="match status" value="1"/>
</dbReference>
<reference evidence="4 6" key="1">
    <citation type="submission" date="2016-02" db="EMBL/GenBank/DDBJ databases">
        <authorList>
            <person name="Wen L."/>
            <person name="He K."/>
            <person name="Yang H."/>
        </authorList>
    </citation>
    <scope>NUCLEOTIDE SEQUENCE [LARGE SCALE GENOMIC DNA]</scope>
    <source>
        <strain evidence="4">Trichococcus_R210</strain>
    </source>
</reference>
<keyword evidence="1" id="KW-1015">Disulfide bond</keyword>
<evidence type="ECO:0000313" key="6">
    <source>
        <dbReference type="Proteomes" id="UP000076878"/>
    </source>
</evidence>
<accession>A0A143YJ46</accession>
<dbReference type="InterPro" id="IPR006660">
    <property type="entry name" value="Arsenate_reductase-like"/>
</dbReference>
<dbReference type="OrthoDB" id="9794155at2"/>
<dbReference type="Proteomes" id="UP000076878">
    <property type="component" value="Unassembled WGS sequence"/>
</dbReference>
<dbReference type="Proteomes" id="UP000199280">
    <property type="component" value="Unassembled WGS sequence"/>
</dbReference>
<dbReference type="Gene3D" id="3.40.30.10">
    <property type="entry name" value="Glutaredoxin"/>
    <property type="match status" value="1"/>
</dbReference>
<evidence type="ECO:0000313" key="5">
    <source>
        <dbReference type="EMBL" id="SEI77014.1"/>
    </source>
</evidence>
<dbReference type="RefSeq" id="WP_068622188.1">
    <property type="nucleotide sequence ID" value="NZ_FJNB01000005.1"/>
</dbReference>
<evidence type="ECO:0000313" key="4">
    <source>
        <dbReference type="EMBL" id="CZQ91931.1"/>
    </source>
</evidence>
<evidence type="ECO:0000256" key="1">
    <source>
        <dbReference type="ARBA" id="ARBA00023157"/>
    </source>
</evidence>
<dbReference type="PANTHER" id="PTHR30041">
    <property type="entry name" value="ARSENATE REDUCTASE"/>
    <property type="match status" value="1"/>
</dbReference>
<protein>
    <submittedName>
        <fullName evidence="5">Arsenate reductase</fullName>
    </submittedName>
    <submittedName>
        <fullName evidence="4">Transcriptional regulator spx/mgsr</fullName>
    </submittedName>
</protein>
<dbReference type="STRING" id="640938.TR210_1009"/>
<dbReference type="SUPFAM" id="SSF52833">
    <property type="entry name" value="Thioredoxin-like"/>
    <property type="match status" value="1"/>
</dbReference>
<evidence type="ECO:0000256" key="3">
    <source>
        <dbReference type="PROSITE-ProRule" id="PRU01282"/>
    </source>
</evidence>
<organism evidence="4 6">
    <name type="scientific">Trichococcus ilyis</name>
    <dbReference type="NCBI Taxonomy" id="640938"/>
    <lineage>
        <taxon>Bacteria</taxon>
        <taxon>Bacillati</taxon>
        <taxon>Bacillota</taxon>
        <taxon>Bacilli</taxon>
        <taxon>Lactobacillales</taxon>
        <taxon>Carnobacteriaceae</taxon>
        <taxon>Trichococcus</taxon>
    </lineage>
</organism>
<dbReference type="InterPro" id="IPR036249">
    <property type="entry name" value="Thioredoxin-like_sf"/>
</dbReference>
<dbReference type="NCBIfam" id="TIGR01617">
    <property type="entry name" value="arsC_related"/>
    <property type="match status" value="1"/>
</dbReference>
<dbReference type="InterPro" id="IPR006504">
    <property type="entry name" value="Tscrpt_reg_Spx/MgsR"/>
</dbReference>
<sequence>MITIYQHPKCSTCKKTRAWFDEEGIAYELKDIREEHPDRESIRQAIETGKLTLRRIFNTSGNLYKELQLKDKLDSMDLEEALDLLESDGMLIRRPFVTDGTQITVGHDEEKLTTIWK</sequence>
<gene>
    <name evidence="5" type="ORF">SAMN05216375_103141</name>
    <name evidence="4" type="ORF">TR210_1009</name>
</gene>
<dbReference type="PANTHER" id="PTHR30041:SF8">
    <property type="entry name" value="PROTEIN YFFB"/>
    <property type="match status" value="1"/>
</dbReference>
<evidence type="ECO:0000313" key="7">
    <source>
        <dbReference type="Proteomes" id="UP000199280"/>
    </source>
</evidence>
<dbReference type="AlphaFoldDB" id="A0A143YJ46"/>
<keyword evidence="7" id="KW-1185">Reference proteome</keyword>
<dbReference type="Pfam" id="PF03960">
    <property type="entry name" value="ArsC"/>
    <property type="match status" value="1"/>
</dbReference>
<dbReference type="CDD" id="cd03036">
    <property type="entry name" value="ArsC_like"/>
    <property type="match status" value="1"/>
</dbReference>
<reference evidence="5 7" key="2">
    <citation type="submission" date="2016-10" db="EMBL/GenBank/DDBJ databases">
        <authorList>
            <person name="Varghese N."/>
            <person name="Submissions S."/>
        </authorList>
    </citation>
    <scope>NUCLEOTIDE SEQUENCE [LARGE SCALE GENOMIC DNA]</scope>
    <source>
        <strain evidence="5 7">DSM 22150</strain>
    </source>
</reference>
<comment type="similarity">
    <text evidence="3">Belongs to the ArsC family.</text>
</comment>
<keyword evidence="2" id="KW-0676">Redox-active center</keyword>
<proteinExistence type="inferred from homology"/>